<evidence type="ECO:0000259" key="5">
    <source>
        <dbReference type="PROSITE" id="PS50977"/>
    </source>
</evidence>
<evidence type="ECO:0000313" key="6">
    <source>
        <dbReference type="EMBL" id="BCB74828.1"/>
    </source>
</evidence>
<evidence type="ECO:0000256" key="3">
    <source>
        <dbReference type="ARBA" id="ARBA00023163"/>
    </source>
</evidence>
<reference evidence="6 7" key="1">
    <citation type="submission" date="2020-03" db="EMBL/GenBank/DDBJ databases">
        <title>Whole genome shotgun sequence of Phytohabitans flavus NBRC 107702.</title>
        <authorList>
            <person name="Komaki H."/>
            <person name="Tamura T."/>
        </authorList>
    </citation>
    <scope>NUCLEOTIDE SEQUENCE [LARGE SCALE GENOMIC DNA]</scope>
    <source>
        <strain evidence="6 7">NBRC 107702</strain>
    </source>
</reference>
<evidence type="ECO:0000256" key="1">
    <source>
        <dbReference type="ARBA" id="ARBA00023015"/>
    </source>
</evidence>
<dbReference type="RefSeq" id="WP_173034339.1">
    <property type="nucleotide sequence ID" value="NZ_AP022870.1"/>
</dbReference>
<dbReference type="Proteomes" id="UP000502508">
    <property type="component" value="Chromosome"/>
</dbReference>
<dbReference type="InterPro" id="IPR036271">
    <property type="entry name" value="Tet_transcr_reg_TetR-rel_C_sf"/>
</dbReference>
<dbReference type="EMBL" id="AP022870">
    <property type="protein sequence ID" value="BCB74828.1"/>
    <property type="molecule type" value="Genomic_DNA"/>
</dbReference>
<keyword evidence="3" id="KW-0804">Transcription</keyword>
<accession>A0A6F8XM05</accession>
<dbReference type="PANTHER" id="PTHR47506">
    <property type="entry name" value="TRANSCRIPTIONAL REGULATORY PROTEIN"/>
    <property type="match status" value="1"/>
</dbReference>
<dbReference type="Pfam" id="PF00440">
    <property type="entry name" value="TetR_N"/>
    <property type="match status" value="1"/>
</dbReference>
<sequence length="199" mass="21482">MAGRGRPREFDIDEALDVAIVVFWRQGYEGTTLDDLTGAMGISRPSLYAAFGDKEATFKRAVQRYTQVDMRYVETALAQSTAFAVAAEYLQGNIRTITNPDRPPGCLTVQGGVSGSQADQRIVELLNTVRIAVEARLTARFKQAIADGDLPETEDPADLARYLLTVTSGQAIQAGAGATRAQLSRVAEHALAAFRPFAS</sequence>
<keyword evidence="1" id="KW-0805">Transcription regulation</keyword>
<dbReference type="Gene3D" id="1.10.10.60">
    <property type="entry name" value="Homeodomain-like"/>
    <property type="match status" value="1"/>
</dbReference>
<dbReference type="InterPro" id="IPR001647">
    <property type="entry name" value="HTH_TetR"/>
</dbReference>
<reference evidence="6 7" key="2">
    <citation type="submission" date="2020-03" db="EMBL/GenBank/DDBJ databases">
        <authorList>
            <person name="Ichikawa N."/>
            <person name="Kimura A."/>
            <person name="Kitahashi Y."/>
            <person name="Uohara A."/>
        </authorList>
    </citation>
    <scope>NUCLEOTIDE SEQUENCE [LARGE SCALE GENOMIC DNA]</scope>
    <source>
        <strain evidence="6 7">NBRC 107702</strain>
    </source>
</reference>
<dbReference type="AlphaFoldDB" id="A0A6F8XM05"/>
<dbReference type="PANTHER" id="PTHR47506:SF1">
    <property type="entry name" value="HTH-TYPE TRANSCRIPTIONAL REGULATOR YJDC"/>
    <property type="match status" value="1"/>
</dbReference>
<feature type="DNA-binding region" description="H-T-H motif" evidence="4">
    <location>
        <begin position="32"/>
        <end position="51"/>
    </location>
</feature>
<organism evidence="6 7">
    <name type="scientific">Phytohabitans flavus</name>
    <dbReference type="NCBI Taxonomy" id="1076124"/>
    <lineage>
        <taxon>Bacteria</taxon>
        <taxon>Bacillati</taxon>
        <taxon>Actinomycetota</taxon>
        <taxon>Actinomycetes</taxon>
        <taxon>Micromonosporales</taxon>
        <taxon>Micromonosporaceae</taxon>
    </lineage>
</organism>
<protein>
    <submittedName>
        <fullName evidence="6">TetR family transcriptional regulator</fullName>
    </submittedName>
</protein>
<keyword evidence="7" id="KW-1185">Reference proteome</keyword>
<gene>
    <name evidence="6" type="ORF">Pflav_012380</name>
</gene>
<dbReference type="KEGG" id="pfla:Pflav_012380"/>
<keyword evidence="2 4" id="KW-0238">DNA-binding</keyword>
<evidence type="ECO:0000313" key="7">
    <source>
        <dbReference type="Proteomes" id="UP000502508"/>
    </source>
</evidence>
<dbReference type="GO" id="GO:0003677">
    <property type="term" value="F:DNA binding"/>
    <property type="evidence" value="ECO:0007669"/>
    <property type="project" value="UniProtKB-UniRule"/>
</dbReference>
<dbReference type="Gene3D" id="1.10.357.10">
    <property type="entry name" value="Tetracycline Repressor, domain 2"/>
    <property type="match status" value="1"/>
</dbReference>
<name>A0A6F8XM05_9ACTN</name>
<evidence type="ECO:0000256" key="4">
    <source>
        <dbReference type="PROSITE-ProRule" id="PRU00335"/>
    </source>
</evidence>
<dbReference type="PROSITE" id="PS50977">
    <property type="entry name" value="HTH_TETR_2"/>
    <property type="match status" value="1"/>
</dbReference>
<feature type="domain" description="HTH tetR-type" evidence="5">
    <location>
        <begin position="9"/>
        <end position="69"/>
    </location>
</feature>
<dbReference type="SUPFAM" id="SSF48498">
    <property type="entry name" value="Tetracyclin repressor-like, C-terminal domain"/>
    <property type="match status" value="1"/>
</dbReference>
<dbReference type="SUPFAM" id="SSF46689">
    <property type="entry name" value="Homeodomain-like"/>
    <property type="match status" value="1"/>
</dbReference>
<proteinExistence type="predicted"/>
<evidence type="ECO:0000256" key="2">
    <source>
        <dbReference type="ARBA" id="ARBA00023125"/>
    </source>
</evidence>
<dbReference type="InterPro" id="IPR009057">
    <property type="entry name" value="Homeodomain-like_sf"/>
</dbReference>